<organism evidence="2 3">
    <name type="scientific">Chitinophaga solisilvae</name>
    <dbReference type="NCBI Taxonomy" id="1233460"/>
    <lineage>
        <taxon>Bacteria</taxon>
        <taxon>Pseudomonadati</taxon>
        <taxon>Bacteroidota</taxon>
        <taxon>Chitinophagia</taxon>
        <taxon>Chitinophagales</taxon>
        <taxon>Chitinophagaceae</taxon>
        <taxon>Chitinophaga</taxon>
    </lineage>
</organism>
<dbReference type="SUPFAM" id="SSF53955">
    <property type="entry name" value="Lysozyme-like"/>
    <property type="match status" value="1"/>
</dbReference>
<sequence>MISKILYLLLCGLFRSKKEIRLPEYQLLMTVSRIRIIGINQLRIEGLKLVSARKYCVTIAQLHLRFHPRAILRKKTWSAAVSLTADMIHLQRLPPGDTDTPKAAGDTSPPEPFLKLMQLYRKISRVLFNYPLHITVKGFSFEQYRLPLLQSVSIQGNRISIALHDQLLTGEIQGPRRRITLRLQTPFDSHRGISVGALQLAWQETGRQEEAGYTFSFEMEMTGIQLQHRYISQEACHLSKIEAGIKIALNREKIAFTDDSTVDIDGCPVSVRIFSLKKTWPVINCFCVAEAGHHIIQRITARFRNRLLRVGDSDSIRLILLVKSDLFHPQKLSVSLDMQAGGFDTDRMELDLHYLKHPFVHTVAGTDKTIRLETVETTAFLPLQNIQPLLPQLVVFCEDPDFHKHAGVDKYFICKAVIRNIMNRKIVSGASTITMQLTKNLFLSPETSLLRKLEETAIALSMETMFSVPKDRILEIYLNIIEFAPMVYGVKEGTAFYFGKHPNELSLTEIIVLTYIIPRPVHFCEALLARTPQLTGNLRKYTGDTGRWLLQFEIITREDYENLEKKIVFSERFGTLDLS</sequence>
<keyword evidence="3" id="KW-1185">Reference proteome</keyword>
<dbReference type="GO" id="GO:0009252">
    <property type="term" value="P:peptidoglycan biosynthetic process"/>
    <property type="evidence" value="ECO:0007669"/>
    <property type="project" value="InterPro"/>
</dbReference>
<dbReference type="PANTHER" id="PTHR30400">
    <property type="entry name" value="MONOFUNCTIONAL BIOSYNTHETIC PEPTIDOGLYCAN TRANSGLYCOSYLASE"/>
    <property type="match status" value="1"/>
</dbReference>
<dbReference type="Gene3D" id="1.10.3810.10">
    <property type="entry name" value="Biosynthetic peptidoglycan transglycosylase-like"/>
    <property type="match status" value="1"/>
</dbReference>
<evidence type="ECO:0000313" key="2">
    <source>
        <dbReference type="EMBL" id="NSL85851.1"/>
    </source>
</evidence>
<dbReference type="PANTHER" id="PTHR30400:SF0">
    <property type="entry name" value="BIOSYNTHETIC PEPTIDOGLYCAN TRANSGLYCOSYLASE"/>
    <property type="match status" value="1"/>
</dbReference>
<dbReference type="InterPro" id="IPR011812">
    <property type="entry name" value="Pep_trsgly"/>
</dbReference>
<protein>
    <submittedName>
        <fullName evidence="2">Transglycosylase domain-containing protein</fullName>
    </submittedName>
</protein>
<dbReference type="GO" id="GO:0009274">
    <property type="term" value="C:peptidoglycan-based cell wall"/>
    <property type="evidence" value="ECO:0007669"/>
    <property type="project" value="InterPro"/>
</dbReference>
<dbReference type="GO" id="GO:0016763">
    <property type="term" value="F:pentosyltransferase activity"/>
    <property type="evidence" value="ECO:0007669"/>
    <property type="project" value="InterPro"/>
</dbReference>
<reference evidence="2" key="1">
    <citation type="submission" date="2020-05" db="EMBL/GenBank/DDBJ databases">
        <title>Chitinophaga laudate sp. nov., isolated from a tropical peat swamp.</title>
        <authorList>
            <person name="Goh C.B.S."/>
            <person name="Lee M.S."/>
            <person name="Parimannan S."/>
            <person name="Pasbakhsh P."/>
            <person name="Yule C.M."/>
            <person name="Rajandas H."/>
            <person name="Loke S."/>
            <person name="Croft L."/>
            <person name="Tan J.B.L."/>
        </authorList>
    </citation>
    <scope>NUCLEOTIDE SEQUENCE</scope>
    <source>
        <strain evidence="2">Mgbs1</strain>
    </source>
</reference>
<evidence type="ECO:0000313" key="3">
    <source>
        <dbReference type="Proteomes" id="UP000281028"/>
    </source>
</evidence>
<dbReference type="Pfam" id="PF00912">
    <property type="entry name" value="Transgly"/>
    <property type="match status" value="1"/>
</dbReference>
<feature type="domain" description="Glycosyl transferase family 51" evidence="1">
    <location>
        <begin position="375"/>
        <end position="523"/>
    </location>
</feature>
<dbReference type="AlphaFoldDB" id="A0A3S1D2D2"/>
<dbReference type="GO" id="GO:0016020">
    <property type="term" value="C:membrane"/>
    <property type="evidence" value="ECO:0007669"/>
    <property type="project" value="InterPro"/>
</dbReference>
<dbReference type="OrthoDB" id="9766909at2"/>
<dbReference type="EMBL" id="RIAR02000001">
    <property type="protein sequence ID" value="NSL85851.1"/>
    <property type="molecule type" value="Genomic_DNA"/>
</dbReference>
<name>A0A3S1D2D2_9BACT</name>
<gene>
    <name evidence="2" type="ORF">ECE50_003345</name>
</gene>
<proteinExistence type="predicted"/>
<dbReference type="InterPro" id="IPR023346">
    <property type="entry name" value="Lysozyme-like_dom_sf"/>
</dbReference>
<evidence type="ECO:0000259" key="1">
    <source>
        <dbReference type="Pfam" id="PF00912"/>
    </source>
</evidence>
<comment type="caution">
    <text evidence="2">The sequence shown here is derived from an EMBL/GenBank/DDBJ whole genome shotgun (WGS) entry which is preliminary data.</text>
</comment>
<dbReference type="InterPro" id="IPR001264">
    <property type="entry name" value="Glyco_trans_51"/>
</dbReference>
<dbReference type="InterPro" id="IPR036950">
    <property type="entry name" value="PBP_transglycosylase"/>
</dbReference>
<accession>A0A3S1D2D2</accession>
<dbReference type="Proteomes" id="UP000281028">
    <property type="component" value="Unassembled WGS sequence"/>
</dbReference>